<evidence type="ECO:0000259" key="2">
    <source>
        <dbReference type="Pfam" id="PF25198"/>
    </source>
</evidence>
<evidence type="ECO:0000256" key="1">
    <source>
        <dbReference type="SAM" id="SignalP"/>
    </source>
</evidence>
<feature type="domain" description="Spore germination protein N-terminal" evidence="2">
    <location>
        <begin position="32"/>
        <end position="194"/>
    </location>
</feature>
<evidence type="ECO:0000313" key="4">
    <source>
        <dbReference type="Proteomes" id="UP000824169"/>
    </source>
</evidence>
<accession>A0A9D1P366</accession>
<comment type="caution">
    <text evidence="3">The sequence shown here is derived from an EMBL/GenBank/DDBJ whole genome shotgun (WGS) entry which is preliminary data.</text>
</comment>
<dbReference type="Proteomes" id="UP000824169">
    <property type="component" value="Unassembled WGS sequence"/>
</dbReference>
<reference evidence="3" key="2">
    <citation type="journal article" date="2021" name="PeerJ">
        <title>Extensive microbial diversity within the chicken gut microbiome revealed by metagenomics and culture.</title>
        <authorList>
            <person name="Gilroy R."/>
            <person name="Ravi A."/>
            <person name="Getino M."/>
            <person name="Pursley I."/>
            <person name="Horton D.L."/>
            <person name="Alikhan N.F."/>
            <person name="Baker D."/>
            <person name="Gharbi K."/>
            <person name="Hall N."/>
            <person name="Watson M."/>
            <person name="Adriaenssens E.M."/>
            <person name="Foster-Nyarko E."/>
            <person name="Jarju S."/>
            <person name="Secka A."/>
            <person name="Antonio M."/>
            <person name="Oren A."/>
            <person name="Chaudhuri R.R."/>
            <person name="La Ragione R."/>
            <person name="Hildebrand F."/>
            <person name="Pallen M.J."/>
        </authorList>
    </citation>
    <scope>NUCLEOTIDE SEQUENCE</scope>
    <source>
        <strain evidence="3">CHK188-20938</strain>
    </source>
</reference>
<organism evidence="3 4">
    <name type="scientific">Candidatus Scatomonas pullistercoris</name>
    <dbReference type="NCBI Taxonomy" id="2840920"/>
    <lineage>
        <taxon>Bacteria</taxon>
        <taxon>Bacillati</taxon>
        <taxon>Bacillota</taxon>
        <taxon>Clostridia</taxon>
        <taxon>Lachnospirales</taxon>
        <taxon>Lachnospiraceae</taxon>
        <taxon>Lachnospiraceae incertae sedis</taxon>
        <taxon>Candidatus Scatomonas</taxon>
    </lineage>
</organism>
<name>A0A9D1P366_9FIRM</name>
<gene>
    <name evidence="3" type="ORF">IAB71_03510</name>
</gene>
<feature type="chain" id="PRO_5039029463" description="Spore germination protein N-terminal domain-containing protein" evidence="1">
    <location>
        <begin position="27"/>
        <end position="217"/>
    </location>
</feature>
<dbReference type="EMBL" id="DVOO01000011">
    <property type="protein sequence ID" value="HIV24844.1"/>
    <property type="molecule type" value="Genomic_DNA"/>
</dbReference>
<dbReference type="Pfam" id="PF25198">
    <property type="entry name" value="Spore_GerAC_N"/>
    <property type="match status" value="1"/>
</dbReference>
<protein>
    <recommendedName>
        <fullName evidence="2">Spore germination protein N-terminal domain-containing protein</fullName>
    </recommendedName>
</protein>
<evidence type="ECO:0000313" key="3">
    <source>
        <dbReference type="EMBL" id="HIV24844.1"/>
    </source>
</evidence>
<keyword evidence="1" id="KW-0732">Signal</keyword>
<dbReference type="GO" id="GO:0009847">
    <property type="term" value="P:spore germination"/>
    <property type="evidence" value="ECO:0007669"/>
    <property type="project" value="InterPro"/>
</dbReference>
<reference evidence="3" key="1">
    <citation type="submission" date="2020-10" db="EMBL/GenBank/DDBJ databases">
        <authorList>
            <person name="Gilroy R."/>
        </authorList>
    </citation>
    <scope>NUCLEOTIDE SEQUENCE</scope>
    <source>
        <strain evidence="3">CHK188-20938</strain>
    </source>
</reference>
<dbReference type="AlphaFoldDB" id="A0A9D1P366"/>
<dbReference type="PANTHER" id="PTHR35789:SF1">
    <property type="entry name" value="SPORE GERMINATION PROTEIN B3"/>
    <property type="match status" value="1"/>
</dbReference>
<sequence length="217" mass="24288">MRTGSGRKKKSKKYVLCLLGSLVLLAGCGGTEPEKRAYPLAVSVDLEEGQYVVAYAMANLPLMTGQNKDQEEGGEEQNTGSVFRGNSFGEIRQKYEASQEYMLDLGHVKALILGETLLADPGRREELMEEIGKSMVLGKNLYLFRTASTEEVMEQNGKEKDSIGEFLAGFYENRTAEERRPVTLEDFFYTWANTEEIRELPELLCAEGQIYLTGLSE</sequence>
<dbReference type="InterPro" id="IPR057336">
    <property type="entry name" value="GerAC_N"/>
</dbReference>
<dbReference type="GO" id="GO:0016020">
    <property type="term" value="C:membrane"/>
    <property type="evidence" value="ECO:0007669"/>
    <property type="project" value="InterPro"/>
</dbReference>
<feature type="signal peptide" evidence="1">
    <location>
        <begin position="1"/>
        <end position="26"/>
    </location>
</feature>
<dbReference type="InterPro" id="IPR008844">
    <property type="entry name" value="Spore_GerAC-like"/>
</dbReference>
<dbReference type="PROSITE" id="PS51257">
    <property type="entry name" value="PROKAR_LIPOPROTEIN"/>
    <property type="match status" value="1"/>
</dbReference>
<proteinExistence type="predicted"/>
<dbReference type="PANTHER" id="PTHR35789">
    <property type="entry name" value="SPORE GERMINATION PROTEIN B3"/>
    <property type="match status" value="1"/>
</dbReference>